<keyword evidence="1" id="KW-0812">Transmembrane</keyword>
<accession>A0A091AW76</accession>
<evidence type="ECO:0000313" key="2">
    <source>
        <dbReference type="EMBL" id="KFN43527.1"/>
    </source>
</evidence>
<organism evidence="2 3">
    <name type="scientific">Arenimonas oryziterrae DSM 21050 = YC6267</name>
    <dbReference type="NCBI Taxonomy" id="1121015"/>
    <lineage>
        <taxon>Bacteria</taxon>
        <taxon>Pseudomonadati</taxon>
        <taxon>Pseudomonadota</taxon>
        <taxon>Gammaproteobacteria</taxon>
        <taxon>Lysobacterales</taxon>
        <taxon>Lysobacteraceae</taxon>
        <taxon>Arenimonas</taxon>
    </lineage>
</organism>
<reference evidence="2 3" key="1">
    <citation type="submission" date="2013-09" db="EMBL/GenBank/DDBJ databases">
        <title>Genome sequencing of Arenimonas oryziterrae.</title>
        <authorList>
            <person name="Chen F."/>
            <person name="Wang G."/>
        </authorList>
    </citation>
    <scope>NUCLEOTIDE SEQUENCE [LARGE SCALE GENOMIC DNA]</scope>
    <source>
        <strain evidence="2 3">YC6267</strain>
    </source>
</reference>
<dbReference type="EMBL" id="AVCI01000005">
    <property type="protein sequence ID" value="KFN43527.1"/>
    <property type="molecule type" value="Genomic_DNA"/>
</dbReference>
<protein>
    <submittedName>
        <fullName evidence="2">Uncharacterized protein</fullName>
    </submittedName>
</protein>
<proteinExistence type="predicted"/>
<sequence length="181" mass="18914">MADVRSHEAPLPIAEAFARLPLESPDASAWPLLSARLAKQQRKPRWQVAAAAAVLIGLGWMLFPRGEAPTQIAGTDTSASGTSSTPDLAGLMAESARLERLVAAASDDGASSANTAALGLALEDSLRSLDSELAVASDPAAQLALWQQRVEVLRDVASLETSRHYLASQGQSLDVALVAAY</sequence>
<dbReference type="PATRIC" id="fig|1121015.4.peg.1416"/>
<dbReference type="RefSeq" id="WP_022968392.1">
    <property type="nucleotide sequence ID" value="NZ_ATVD01000001.1"/>
</dbReference>
<keyword evidence="3" id="KW-1185">Reference proteome</keyword>
<feature type="transmembrane region" description="Helical" evidence="1">
    <location>
        <begin position="46"/>
        <end position="63"/>
    </location>
</feature>
<keyword evidence="1" id="KW-0472">Membrane</keyword>
<evidence type="ECO:0000313" key="3">
    <source>
        <dbReference type="Proteomes" id="UP000029385"/>
    </source>
</evidence>
<dbReference type="Proteomes" id="UP000029385">
    <property type="component" value="Unassembled WGS sequence"/>
</dbReference>
<dbReference type="AlphaFoldDB" id="A0A091AW76"/>
<dbReference type="STRING" id="1121015.GCA_000420545_00740"/>
<keyword evidence="1" id="KW-1133">Transmembrane helix</keyword>
<gene>
    <name evidence="2" type="ORF">N789_09640</name>
</gene>
<comment type="caution">
    <text evidence="2">The sequence shown here is derived from an EMBL/GenBank/DDBJ whole genome shotgun (WGS) entry which is preliminary data.</text>
</comment>
<dbReference type="eggNOG" id="ENOG5031E14">
    <property type="taxonomic scope" value="Bacteria"/>
</dbReference>
<evidence type="ECO:0000256" key="1">
    <source>
        <dbReference type="SAM" id="Phobius"/>
    </source>
</evidence>
<name>A0A091AW76_9GAMM</name>